<dbReference type="PANTHER" id="PTHR33446:SF2">
    <property type="entry name" value="PROTEIN TONB"/>
    <property type="match status" value="1"/>
</dbReference>
<dbReference type="Gene3D" id="3.30.1150.10">
    <property type="match status" value="1"/>
</dbReference>
<evidence type="ECO:0000313" key="11">
    <source>
        <dbReference type="EMBL" id="GGG95671.1"/>
    </source>
</evidence>
<dbReference type="InterPro" id="IPR051045">
    <property type="entry name" value="TonB-dependent_transducer"/>
</dbReference>
<dbReference type="NCBIfam" id="TIGR01352">
    <property type="entry name" value="tonB_Cterm"/>
    <property type="match status" value="1"/>
</dbReference>
<evidence type="ECO:0000256" key="7">
    <source>
        <dbReference type="ARBA" id="ARBA00022927"/>
    </source>
</evidence>
<dbReference type="SUPFAM" id="SSF82185">
    <property type="entry name" value="Histone H3 K4-specific methyltransferase SET7/9 N-terminal domain"/>
    <property type="match status" value="1"/>
</dbReference>
<keyword evidence="12" id="KW-1185">Reference proteome</keyword>
<dbReference type="Pfam" id="PF03544">
    <property type="entry name" value="TonB_C"/>
    <property type="match status" value="1"/>
</dbReference>
<comment type="caution">
    <text evidence="11">The sequence shown here is derived from an EMBL/GenBank/DDBJ whole genome shotgun (WGS) entry which is preliminary data.</text>
</comment>
<keyword evidence="4" id="KW-1003">Cell membrane</keyword>
<keyword evidence="8" id="KW-1133">Transmembrane helix</keyword>
<keyword evidence="5" id="KW-0997">Cell inner membrane</keyword>
<dbReference type="SUPFAM" id="SSF74653">
    <property type="entry name" value="TolA/TonB C-terminal domain"/>
    <property type="match status" value="1"/>
</dbReference>
<evidence type="ECO:0000256" key="3">
    <source>
        <dbReference type="ARBA" id="ARBA00022448"/>
    </source>
</evidence>
<comment type="similarity">
    <text evidence="2">Belongs to the TonB family.</text>
</comment>
<evidence type="ECO:0000256" key="5">
    <source>
        <dbReference type="ARBA" id="ARBA00022519"/>
    </source>
</evidence>
<dbReference type="AlphaFoldDB" id="A0A917MD36"/>
<keyword evidence="6" id="KW-0812">Transmembrane</keyword>
<dbReference type="InterPro" id="IPR006260">
    <property type="entry name" value="TonB/TolA_C"/>
</dbReference>
<organism evidence="11 12">
    <name type="scientific">Parapedobacter pyrenivorans</name>
    <dbReference type="NCBI Taxonomy" id="1305674"/>
    <lineage>
        <taxon>Bacteria</taxon>
        <taxon>Pseudomonadati</taxon>
        <taxon>Bacteroidota</taxon>
        <taxon>Sphingobacteriia</taxon>
        <taxon>Sphingobacteriales</taxon>
        <taxon>Sphingobacteriaceae</taxon>
        <taxon>Parapedobacter</taxon>
    </lineage>
</organism>
<keyword evidence="3" id="KW-0813">Transport</keyword>
<dbReference type="GO" id="GO:0098797">
    <property type="term" value="C:plasma membrane protein complex"/>
    <property type="evidence" value="ECO:0007669"/>
    <property type="project" value="TreeGrafter"/>
</dbReference>
<dbReference type="InterPro" id="IPR037682">
    <property type="entry name" value="TonB_C"/>
</dbReference>
<dbReference type="GO" id="GO:0055085">
    <property type="term" value="P:transmembrane transport"/>
    <property type="evidence" value="ECO:0007669"/>
    <property type="project" value="InterPro"/>
</dbReference>
<dbReference type="Gene3D" id="2.20.110.10">
    <property type="entry name" value="Histone H3 K4-specific methyltransferase SET7/9 N-terminal domain"/>
    <property type="match status" value="1"/>
</dbReference>
<reference evidence="11" key="1">
    <citation type="journal article" date="2014" name="Int. J. Syst. Evol. Microbiol.">
        <title>Complete genome sequence of Corynebacterium casei LMG S-19264T (=DSM 44701T), isolated from a smear-ripened cheese.</title>
        <authorList>
            <consortium name="US DOE Joint Genome Institute (JGI-PGF)"/>
            <person name="Walter F."/>
            <person name="Albersmeier A."/>
            <person name="Kalinowski J."/>
            <person name="Ruckert C."/>
        </authorList>
    </citation>
    <scope>NUCLEOTIDE SEQUENCE</scope>
    <source>
        <strain evidence="11">CGMCC 1.12195</strain>
    </source>
</reference>
<evidence type="ECO:0000256" key="4">
    <source>
        <dbReference type="ARBA" id="ARBA00022475"/>
    </source>
</evidence>
<gene>
    <name evidence="11" type="ORF">GCM10007415_33600</name>
</gene>
<dbReference type="PANTHER" id="PTHR33446">
    <property type="entry name" value="PROTEIN TONB-RELATED"/>
    <property type="match status" value="1"/>
</dbReference>
<name>A0A917MD36_9SPHI</name>
<dbReference type="RefSeq" id="WP_188507249.1">
    <property type="nucleotide sequence ID" value="NZ_BMER01000004.1"/>
</dbReference>
<comment type="subcellular location">
    <subcellularLocation>
        <location evidence="1">Cell inner membrane</location>
        <topology evidence="1">Single-pass membrane protein</topology>
        <orientation evidence="1">Periplasmic side</orientation>
    </subcellularLocation>
</comment>
<keyword evidence="9" id="KW-0472">Membrane</keyword>
<evidence type="ECO:0000313" key="12">
    <source>
        <dbReference type="Proteomes" id="UP000660862"/>
    </source>
</evidence>
<evidence type="ECO:0000259" key="10">
    <source>
        <dbReference type="PROSITE" id="PS52015"/>
    </source>
</evidence>
<accession>A0A917MD36</accession>
<evidence type="ECO:0000256" key="9">
    <source>
        <dbReference type="ARBA" id="ARBA00023136"/>
    </source>
</evidence>
<sequence>MKFVFVLLIPGFLYAQEEIVTYRKHSGEIVQHKDSADYIRIIKLPRSESQLPQLTEYYLDEQLKKTGNILDAKGYPQFQGPVIEYYEDGQQRAREFFDKGRRVGKASYYYQNGQLKKELVYSRPAELNAFAHPVPDTLVSYNDSLGTVLVTAGNGHVREIEGDDYEEGQYRNGLRQGEWKGTFHKNRYSFTEHYENGVMMSGTSEDGAGNSFTYTEMGTPPVYAGGINKLMQFIGSHYRYPAAAIKGGVQGIVQLQFVVDRDGTVTEIKVIRDLGYGTGAEAVNVLKRAPKWTPGYQRGVPVRVSYMLPIRLNL</sequence>
<dbReference type="GO" id="GO:0015031">
    <property type="term" value="P:protein transport"/>
    <property type="evidence" value="ECO:0007669"/>
    <property type="project" value="UniProtKB-KW"/>
</dbReference>
<dbReference type="GO" id="GO:0031992">
    <property type="term" value="F:energy transducer activity"/>
    <property type="evidence" value="ECO:0007669"/>
    <property type="project" value="TreeGrafter"/>
</dbReference>
<feature type="domain" description="TonB C-terminal" evidence="10">
    <location>
        <begin position="225"/>
        <end position="314"/>
    </location>
</feature>
<proteinExistence type="inferred from homology"/>
<evidence type="ECO:0000256" key="8">
    <source>
        <dbReference type="ARBA" id="ARBA00022989"/>
    </source>
</evidence>
<protein>
    <recommendedName>
        <fullName evidence="10">TonB C-terminal domain-containing protein</fullName>
    </recommendedName>
</protein>
<evidence type="ECO:0000256" key="1">
    <source>
        <dbReference type="ARBA" id="ARBA00004383"/>
    </source>
</evidence>
<evidence type="ECO:0000256" key="6">
    <source>
        <dbReference type="ARBA" id="ARBA00022692"/>
    </source>
</evidence>
<dbReference type="Proteomes" id="UP000660862">
    <property type="component" value="Unassembled WGS sequence"/>
</dbReference>
<keyword evidence="7" id="KW-0653">Protein transport</keyword>
<evidence type="ECO:0000256" key="2">
    <source>
        <dbReference type="ARBA" id="ARBA00006555"/>
    </source>
</evidence>
<dbReference type="PROSITE" id="PS52015">
    <property type="entry name" value="TONB_CTD"/>
    <property type="match status" value="1"/>
</dbReference>
<dbReference type="EMBL" id="BMER01000004">
    <property type="protein sequence ID" value="GGG95671.1"/>
    <property type="molecule type" value="Genomic_DNA"/>
</dbReference>
<reference evidence="11" key="2">
    <citation type="submission" date="2020-09" db="EMBL/GenBank/DDBJ databases">
        <authorList>
            <person name="Sun Q."/>
            <person name="Zhou Y."/>
        </authorList>
    </citation>
    <scope>NUCLEOTIDE SEQUENCE</scope>
    <source>
        <strain evidence="11">CGMCC 1.12195</strain>
    </source>
</reference>